<comment type="caution">
    <text evidence="1">The sequence shown here is derived from an EMBL/GenBank/DDBJ whole genome shotgun (WGS) entry which is preliminary data.</text>
</comment>
<gene>
    <name evidence="1" type="ORF">R7226_12395</name>
</gene>
<dbReference type="EMBL" id="JAWSTH010000028">
    <property type="protein sequence ID" value="MDW5595142.1"/>
    <property type="molecule type" value="Genomic_DNA"/>
</dbReference>
<accession>A0ABU4HPB1</accession>
<dbReference type="Proteomes" id="UP001284601">
    <property type="component" value="Unassembled WGS sequence"/>
</dbReference>
<name>A0ABU4HPB1_9ACTN</name>
<evidence type="ECO:0000313" key="1">
    <source>
        <dbReference type="EMBL" id="MDW5595142.1"/>
    </source>
</evidence>
<reference evidence="2" key="1">
    <citation type="submission" date="2023-07" db="EMBL/GenBank/DDBJ databases">
        <title>Conexibacter stalactiti sp. nov., isolated from stalactites in a lava cave and emended description of the genus Conexibacter.</title>
        <authorList>
            <person name="Lee S.D."/>
        </authorList>
    </citation>
    <scope>NUCLEOTIDE SEQUENCE [LARGE SCALE GENOMIC DNA]</scope>
    <source>
        <strain evidence="2">KCTC 39840</strain>
    </source>
</reference>
<sequence>MSAAEWMAADGALDSGGVAVIFSRALRDRARGRAVVACESWAQLELAAREAGALHLAVQAGAERSLTLTWMGALSVAGVLCEQLLEELEQLERDSTVLDPPPLSAAVINGWAGAWFSVSGLHRLRAEQLRRAGDYAGALEELEEANRSPDQRPQEALPLWGRVILSESLRLAGDFEGAYEVAAAAARRARRGGGVHPWVAVTADRAVARAQLALGELDDALARFHAMAARRDHRNADGEVACHLGIGETLRRQGRLAEAESHLLRASADALRHGHVVGWIHAQLGIAELERACGVDARAISARIDDVRGRLLLGEHPWLRVRTFVLGALSGGGARADLLLDRAEEELPRFHRRSCDLELERELVERCRIAVSGGEPMGPIELDFL</sequence>
<dbReference type="SUPFAM" id="SSF48452">
    <property type="entry name" value="TPR-like"/>
    <property type="match status" value="2"/>
</dbReference>
<proteinExistence type="predicted"/>
<dbReference type="RefSeq" id="WP_318597478.1">
    <property type="nucleotide sequence ID" value="NZ_JAWSTH010000028.1"/>
</dbReference>
<reference evidence="1 2" key="2">
    <citation type="submission" date="2023-10" db="EMBL/GenBank/DDBJ databases">
        <authorList>
            <person name="Han X.F."/>
        </authorList>
    </citation>
    <scope>NUCLEOTIDE SEQUENCE [LARGE SCALE GENOMIC DNA]</scope>
    <source>
        <strain evidence="1 2">KCTC 39840</strain>
    </source>
</reference>
<dbReference type="InterPro" id="IPR011990">
    <property type="entry name" value="TPR-like_helical_dom_sf"/>
</dbReference>
<dbReference type="Gene3D" id="1.25.40.10">
    <property type="entry name" value="Tetratricopeptide repeat domain"/>
    <property type="match status" value="1"/>
</dbReference>
<evidence type="ECO:0008006" key="3">
    <source>
        <dbReference type="Google" id="ProtNLM"/>
    </source>
</evidence>
<organism evidence="1 2">
    <name type="scientific">Conexibacter stalactiti</name>
    <dbReference type="NCBI Taxonomy" id="1940611"/>
    <lineage>
        <taxon>Bacteria</taxon>
        <taxon>Bacillati</taxon>
        <taxon>Actinomycetota</taxon>
        <taxon>Thermoleophilia</taxon>
        <taxon>Solirubrobacterales</taxon>
        <taxon>Conexibacteraceae</taxon>
        <taxon>Conexibacter</taxon>
    </lineage>
</organism>
<keyword evidence="2" id="KW-1185">Reference proteome</keyword>
<evidence type="ECO:0000313" key="2">
    <source>
        <dbReference type="Proteomes" id="UP001284601"/>
    </source>
</evidence>
<protein>
    <recommendedName>
        <fullName evidence="3">MalT-like TPR region domain-containing protein</fullName>
    </recommendedName>
</protein>